<accession>A0AAW6T8L8</accession>
<dbReference type="InterPro" id="IPR019606">
    <property type="entry name" value="GerMN"/>
</dbReference>
<dbReference type="PROSITE" id="PS51257">
    <property type="entry name" value="PROKAR_LIPOPROTEIN"/>
    <property type="match status" value="1"/>
</dbReference>
<keyword evidence="4" id="KW-1185">Reference proteome</keyword>
<feature type="signal peptide" evidence="1">
    <location>
        <begin position="1"/>
        <end position="19"/>
    </location>
</feature>
<sequence>MKRRTLRRVAIAASAMVVAATLLTGCVAIPTSSGVVEGGSIAEEDAPASVLLPQGPEAGAEPLGILQGFLRAGTGPQSDYSVAREFLTDEFRDRWNPRAGTTVAQQGAESFIDVGERVIEYRVVPQATVDAWGRYTESESTGPQLMQFTFERVRGEWRISDAPDGTVLTASAFPLIFKPYTLQFFDPTFRFLVPDERWFPSTALSSLSRRIAEALLEGPSEWLAAAVVTEFPNGTRLGPDGVRIESNRAIVDLSAEATEADADRLQRMHQQLQASLADVTSVTSVALSVNQTEVVLPEMNGQQAVAEPEVDPRSVVLTEDGFGYLQQGELAPLPGLSEQVTQLRPDAISFSSALGLAAVRTPAGVYAVQSGGSRLIDERPELVAPALDSLGFVWSAQARDPSSLVAIGSDGVQHPLASPLPARGVLRGMEVARDDTRMLFLFEIDGRSRLLTGAIVRDGGVPIAIGALRPIVTSETSIVSATWSDQVHIATLDRAEADYRVTLHTVGGMSEPLGRIPGGTSIVGGNGPDGLRVLGPEGVVYQGRGTGWQSTSVTALVLAHRR</sequence>
<dbReference type="RefSeq" id="WP_281489234.1">
    <property type="nucleotide sequence ID" value="NZ_JASATX010000004.1"/>
</dbReference>
<reference evidence="3 4" key="1">
    <citation type="submission" date="2023-04" db="EMBL/GenBank/DDBJ databases">
        <title>Klugiella caeni sp. nov. isolated from the sludge of biochemical tank.</title>
        <authorList>
            <person name="Geng K."/>
        </authorList>
    </citation>
    <scope>NUCLEOTIDE SEQUENCE [LARGE SCALE GENOMIC DNA]</scope>
    <source>
        <strain evidence="3 4">YN-L-19</strain>
    </source>
</reference>
<keyword evidence="1" id="KW-0732">Signal</keyword>
<name>A0AAW6T8L8_9MICO</name>
<evidence type="ECO:0000313" key="4">
    <source>
        <dbReference type="Proteomes" id="UP001321506"/>
    </source>
</evidence>
<organism evidence="3 4">
    <name type="scientific">Ruicaihuangia caeni</name>
    <dbReference type="NCBI Taxonomy" id="3042517"/>
    <lineage>
        <taxon>Bacteria</taxon>
        <taxon>Bacillati</taxon>
        <taxon>Actinomycetota</taxon>
        <taxon>Actinomycetes</taxon>
        <taxon>Micrococcales</taxon>
        <taxon>Microbacteriaceae</taxon>
        <taxon>Ruicaihuangia</taxon>
    </lineage>
</organism>
<dbReference type="Pfam" id="PF10646">
    <property type="entry name" value="Germane"/>
    <property type="match status" value="1"/>
</dbReference>
<evidence type="ECO:0000259" key="2">
    <source>
        <dbReference type="SMART" id="SM00909"/>
    </source>
</evidence>
<comment type="caution">
    <text evidence="3">The sequence shown here is derived from an EMBL/GenBank/DDBJ whole genome shotgun (WGS) entry which is preliminary data.</text>
</comment>
<dbReference type="EMBL" id="JASATX010000004">
    <property type="protein sequence ID" value="MDI2099451.1"/>
    <property type="molecule type" value="Genomic_DNA"/>
</dbReference>
<dbReference type="AlphaFoldDB" id="A0AAW6T8L8"/>
<feature type="chain" id="PRO_5043678262" evidence="1">
    <location>
        <begin position="20"/>
        <end position="562"/>
    </location>
</feature>
<dbReference type="Pfam" id="PF25976">
    <property type="entry name" value="LpqB_N"/>
    <property type="match status" value="1"/>
</dbReference>
<feature type="domain" description="GerMN" evidence="2">
    <location>
        <begin position="208"/>
        <end position="298"/>
    </location>
</feature>
<protein>
    <submittedName>
        <fullName evidence="3">LpqB family beta-propeller domain-containing protein</fullName>
    </submittedName>
</protein>
<gene>
    <name evidence="3" type="ORF">QF206_10795</name>
</gene>
<dbReference type="InterPro" id="IPR059026">
    <property type="entry name" value="LpqB_N"/>
</dbReference>
<evidence type="ECO:0000256" key="1">
    <source>
        <dbReference type="SAM" id="SignalP"/>
    </source>
</evidence>
<evidence type="ECO:0000313" key="3">
    <source>
        <dbReference type="EMBL" id="MDI2099451.1"/>
    </source>
</evidence>
<proteinExistence type="predicted"/>
<dbReference type="SMART" id="SM00909">
    <property type="entry name" value="Germane"/>
    <property type="match status" value="1"/>
</dbReference>
<dbReference type="Proteomes" id="UP001321506">
    <property type="component" value="Unassembled WGS sequence"/>
</dbReference>